<feature type="transmembrane region" description="Helical" evidence="1">
    <location>
        <begin position="6"/>
        <end position="24"/>
    </location>
</feature>
<sequence length="92" mass="10297">MDSNTIIGVAASVFTGVSLLPQLIKIIKEKEPSDISYWVFLILISGLILWVIYGAMLGDLIIIISNAISLCINLTVLAFNMYYQRMPAYKRN</sequence>
<reference evidence="2 3" key="1">
    <citation type="submission" date="2022-02" db="EMBL/GenBank/DDBJ databases">
        <authorList>
            <person name="Min J."/>
        </authorList>
    </citation>
    <scope>NUCLEOTIDE SEQUENCE [LARGE SCALE GENOMIC DNA]</scope>
    <source>
        <strain evidence="2 3">GR10-1</strain>
    </source>
</reference>
<evidence type="ECO:0000313" key="3">
    <source>
        <dbReference type="Proteomes" id="UP001202248"/>
    </source>
</evidence>
<evidence type="ECO:0000313" key="2">
    <source>
        <dbReference type="EMBL" id="MCH5597887.1"/>
    </source>
</evidence>
<keyword evidence="3" id="KW-1185">Reference proteome</keyword>
<comment type="caution">
    <text evidence="2">The sequence shown here is derived from an EMBL/GenBank/DDBJ whole genome shotgun (WGS) entry which is preliminary data.</text>
</comment>
<keyword evidence="1" id="KW-1133">Transmembrane helix</keyword>
<dbReference type="Gene3D" id="1.20.1280.290">
    <property type="match status" value="1"/>
</dbReference>
<dbReference type="InterPro" id="IPR047662">
    <property type="entry name" value="SemiSWEET"/>
</dbReference>
<feature type="transmembrane region" description="Helical" evidence="1">
    <location>
        <begin position="36"/>
        <end position="55"/>
    </location>
</feature>
<feature type="transmembrane region" description="Helical" evidence="1">
    <location>
        <begin position="61"/>
        <end position="83"/>
    </location>
</feature>
<evidence type="ECO:0000256" key="1">
    <source>
        <dbReference type="SAM" id="Phobius"/>
    </source>
</evidence>
<keyword evidence="1" id="KW-0472">Membrane</keyword>
<protein>
    <submittedName>
        <fullName evidence="2">SemiSWEET transporter</fullName>
    </submittedName>
</protein>
<dbReference type="Pfam" id="PF03083">
    <property type="entry name" value="MtN3_slv"/>
    <property type="match status" value="1"/>
</dbReference>
<name>A0ABS9SHQ6_9BACT</name>
<accession>A0ABS9SHQ6</accession>
<organism evidence="2 3">
    <name type="scientific">Niabella ginsengisoli</name>
    <dbReference type="NCBI Taxonomy" id="522298"/>
    <lineage>
        <taxon>Bacteria</taxon>
        <taxon>Pseudomonadati</taxon>
        <taxon>Bacteroidota</taxon>
        <taxon>Chitinophagia</taxon>
        <taxon>Chitinophagales</taxon>
        <taxon>Chitinophagaceae</taxon>
        <taxon>Niabella</taxon>
    </lineage>
</organism>
<dbReference type="EMBL" id="JAKWBL010000001">
    <property type="protein sequence ID" value="MCH5597887.1"/>
    <property type="molecule type" value="Genomic_DNA"/>
</dbReference>
<dbReference type="Proteomes" id="UP001202248">
    <property type="component" value="Unassembled WGS sequence"/>
</dbReference>
<keyword evidence="1" id="KW-0812">Transmembrane</keyword>
<dbReference type="InterPro" id="IPR004316">
    <property type="entry name" value="SWEET_rpt"/>
</dbReference>
<dbReference type="RefSeq" id="WP_240827243.1">
    <property type="nucleotide sequence ID" value="NZ_JAKWBL010000001.1"/>
</dbReference>
<dbReference type="NCBIfam" id="NF037968">
    <property type="entry name" value="SemiSWEET_2"/>
    <property type="match status" value="1"/>
</dbReference>
<proteinExistence type="predicted"/>
<gene>
    <name evidence="2" type="ORF">MKP09_08205</name>
</gene>